<keyword evidence="4 6" id="KW-1133">Transmembrane helix</keyword>
<sequence length="126" mass="14598">MKELHEHFQRQRKYIFYLLALYALGWGFTPYPQAFLSLFLGTAISFYNLWTMVRKVERFGQAVAEGKKVRSLGMISRMAAAALAVFVAMEWPQHFSIGLVVLGLMTSYIVIIIDFLLQKMRQGEER</sequence>
<dbReference type="PANTHER" id="PTHR40035:SF1">
    <property type="entry name" value="ATP SYNTHASE PROTEIN I"/>
    <property type="match status" value="1"/>
</dbReference>
<evidence type="ECO:0000313" key="7">
    <source>
        <dbReference type="EMBL" id="TCL52732.1"/>
    </source>
</evidence>
<feature type="transmembrane region" description="Helical" evidence="6">
    <location>
        <begin position="12"/>
        <end position="28"/>
    </location>
</feature>
<comment type="subcellular location">
    <subcellularLocation>
        <location evidence="1">Cell membrane</location>
        <topology evidence="1">Multi-pass membrane protein</topology>
    </subcellularLocation>
</comment>
<evidence type="ECO:0000256" key="4">
    <source>
        <dbReference type="ARBA" id="ARBA00022989"/>
    </source>
</evidence>
<dbReference type="AlphaFoldDB" id="A0A4V2QAJ2"/>
<keyword evidence="2" id="KW-1003">Cell membrane</keyword>
<evidence type="ECO:0000256" key="3">
    <source>
        <dbReference type="ARBA" id="ARBA00022692"/>
    </source>
</evidence>
<dbReference type="OrthoDB" id="2355635at2"/>
<evidence type="ECO:0000256" key="6">
    <source>
        <dbReference type="SAM" id="Phobius"/>
    </source>
</evidence>
<dbReference type="Proteomes" id="UP000295658">
    <property type="component" value="Unassembled WGS sequence"/>
</dbReference>
<feature type="transmembrane region" description="Helical" evidence="6">
    <location>
        <begin position="34"/>
        <end position="50"/>
    </location>
</feature>
<comment type="caution">
    <text evidence="7">The sequence shown here is derived from an EMBL/GenBank/DDBJ whole genome shotgun (WGS) entry which is preliminary data.</text>
</comment>
<evidence type="ECO:0000313" key="8">
    <source>
        <dbReference type="Proteomes" id="UP000295658"/>
    </source>
</evidence>
<dbReference type="Pfam" id="PF03899">
    <property type="entry name" value="ATP-synt_I"/>
    <property type="match status" value="1"/>
</dbReference>
<protein>
    <submittedName>
        <fullName evidence="7">ATP synthase protein I</fullName>
    </submittedName>
</protein>
<proteinExistence type="predicted"/>
<dbReference type="PANTHER" id="PTHR40035">
    <property type="entry name" value="ATP SYNTHASE PROTEIN I"/>
    <property type="match status" value="1"/>
</dbReference>
<feature type="transmembrane region" description="Helical" evidence="6">
    <location>
        <begin position="95"/>
        <end position="117"/>
    </location>
</feature>
<dbReference type="GO" id="GO:0005886">
    <property type="term" value="C:plasma membrane"/>
    <property type="evidence" value="ECO:0007669"/>
    <property type="project" value="UniProtKB-SubCell"/>
</dbReference>
<keyword evidence="3 6" id="KW-0812">Transmembrane</keyword>
<evidence type="ECO:0000256" key="1">
    <source>
        <dbReference type="ARBA" id="ARBA00004651"/>
    </source>
</evidence>
<dbReference type="RefSeq" id="WP_132947340.1">
    <property type="nucleotide sequence ID" value="NZ_BSVG01000007.1"/>
</dbReference>
<organism evidence="7 8">
    <name type="scientific">Thermolongibacillus altinsuensis</name>
    <dbReference type="NCBI Taxonomy" id="575256"/>
    <lineage>
        <taxon>Bacteria</taxon>
        <taxon>Bacillati</taxon>
        <taxon>Bacillota</taxon>
        <taxon>Bacilli</taxon>
        <taxon>Bacillales</taxon>
        <taxon>Anoxybacillaceae</taxon>
        <taxon>Thermolongibacillus</taxon>
    </lineage>
</organism>
<dbReference type="InterPro" id="IPR005598">
    <property type="entry name" value="ATP_synth_I"/>
</dbReference>
<keyword evidence="5 6" id="KW-0472">Membrane</keyword>
<gene>
    <name evidence="7" type="ORF">EDD69_102138</name>
</gene>
<accession>A0A4V2QAJ2</accession>
<reference evidence="7 8" key="1">
    <citation type="submission" date="2019-03" db="EMBL/GenBank/DDBJ databases">
        <title>Genomic Encyclopedia of Type Strains, Phase IV (KMG-IV): sequencing the most valuable type-strain genomes for metagenomic binning, comparative biology and taxonomic classification.</title>
        <authorList>
            <person name="Goeker M."/>
        </authorList>
    </citation>
    <scope>NUCLEOTIDE SEQUENCE [LARGE SCALE GENOMIC DNA]</scope>
    <source>
        <strain evidence="7 8">DSM 24979</strain>
    </source>
</reference>
<feature type="transmembrane region" description="Helical" evidence="6">
    <location>
        <begin position="71"/>
        <end position="89"/>
    </location>
</feature>
<dbReference type="EMBL" id="SLUL01000002">
    <property type="protein sequence ID" value="TCL52732.1"/>
    <property type="molecule type" value="Genomic_DNA"/>
</dbReference>
<name>A0A4V2QAJ2_9BACL</name>
<evidence type="ECO:0000256" key="2">
    <source>
        <dbReference type="ARBA" id="ARBA00022475"/>
    </source>
</evidence>
<keyword evidence="8" id="KW-1185">Reference proteome</keyword>
<evidence type="ECO:0000256" key="5">
    <source>
        <dbReference type="ARBA" id="ARBA00023136"/>
    </source>
</evidence>
<dbReference type="InterPro" id="IPR039072">
    <property type="entry name" value="ATP_synth_I_Bacilli"/>
</dbReference>